<evidence type="ECO:0000256" key="1">
    <source>
        <dbReference type="SAM" id="MobiDB-lite"/>
    </source>
</evidence>
<feature type="region of interest" description="Disordered" evidence="1">
    <location>
        <begin position="1"/>
        <end position="42"/>
    </location>
</feature>
<organism evidence="2">
    <name type="scientific">Arion vulgaris</name>
    <dbReference type="NCBI Taxonomy" id="1028688"/>
    <lineage>
        <taxon>Eukaryota</taxon>
        <taxon>Metazoa</taxon>
        <taxon>Spiralia</taxon>
        <taxon>Lophotrochozoa</taxon>
        <taxon>Mollusca</taxon>
        <taxon>Gastropoda</taxon>
        <taxon>Heterobranchia</taxon>
        <taxon>Euthyneura</taxon>
        <taxon>Panpulmonata</taxon>
        <taxon>Eupulmonata</taxon>
        <taxon>Stylommatophora</taxon>
        <taxon>Helicina</taxon>
        <taxon>Arionoidea</taxon>
        <taxon>Arionidae</taxon>
        <taxon>Arion</taxon>
    </lineage>
</organism>
<reference evidence="2" key="1">
    <citation type="submission" date="2014-12" db="EMBL/GenBank/DDBJ databases">
        <title>Insight into the proteome of Arion vulgaris.</title>
        <authorList>
            <person name="Aradska J."/>
            <person name="Bulat T."/>
            <person name="Smidak R."/>
            <person name="Sarate P."/>
            <person name="Gangsoo J."/>
            <person name="Sialana F."/>
            <person name="Bilban M."/>
            <person name="Lubec G."/>
        </authorList>
    </citation>
    <scope>NUCLEOTIDE SEQUENCE</scope>
    <source>
        <tissue evidence="2">Skin</tissue>
    </source>
</reference>
<evidence type="ECO:0000313" key="2">
    <source>
        <dbReference type="EMBL" id="CEK58184.1"/>
    </source>
</evidence>
<name>A0A0B6YPJ3_9EUPU</name>
<gene>
    <name evidence="2" type="primary">ORF32252</name>
</gene>
<accession>A0A0B6YPJ3</accession>
<protein>
    <submittedName>
        <fullName evidence="2">Uncharacterized protein</fullName>
    </submittedName>
</protein>
<sequence>MGNLCDCLNPKPDTDGPNSKTPLLAGGNHPAPQTRDSASNVVGQSARLNKPVEDKRDFTSSLDALSTVNLATITTVPSLDKTFQDHARLYNDMYSTFVDLRKCLHDFKAKFESDTFGIPIIAECLKLLAERCGGARLSGSMTKNCIQITFDRRDVSEKCQGPAEEVLETLDLYNKANNLIKTILSKSPQVRNSITLVLEEEQKLKREVTKTDPDGKFGPDPLRKTSDNFTKLHRLPVNIDTIQKYTSKTFKEIANGSKILFEET</sequence>
<proteinExistence type="predicted"/>
<dbReference type="AlphaFoldDB" id="A0A0B6YPJ3"/>
<dbReference type="EMBL" id="HACG01011319">
    <property type="protein sequence ID" value="CEK58184.1"/>
    <property type="molecule type" value="Transcribed_RNA"/>
</dbReference>